<dbReference type="InterPro" id="IPR029058">
    <property type="entry name" value="AB_hydrolase_fold"/>
</dbReference>
<protein>
    <recommendedName>
        <fullName evidence="1">DUF676 domain-containing protein</fullName>
    </recommendedName>
</protein>
<evidence type="ECO:0000259" key="1">
    <source>
        <dbReference type="Pfam" id="PF05057"/>
    </source>
</evidence>
<evidence type="ECO:0000313" key="2">
    <source>
        <dbReference type="EMBL" id="CAH1439149.1"/>
    </source>
</evidence>
<dbReference type="InterPro" id="IPR007751">
    <property type="entry name" value="DUF676_lipase-like"/>
</dbReference>
<dbReference type="Proteomes" id="UP001157418">
    <property type="component" value="Unassembled WGS sequence"/>
</dbReference>
<evidence type="ECO:0000313" key="3">
    <source>
        <dbReference type="Proteomes" id="UP001157418"/>
    </source>
</evidence>
<dbReference type="AlphaFoldDB" id="A0AAU9NN76"/>
<dbReference type="EMBL" id="CAKMRJ010004489">
    <property type="protein sequence ID" value="CAH1439149.1"/>
    <property type="molecule type" value="Genomic_DNA"/>
</dbReference>
<dbReference type="InterPro" id="IPR044294">
    <property type="entry name" value="Lipase-like"/>
</dbReference>
<feature type="domain" description="DUF676" evidence="1">
    <location>
        <begin position="70"/>
        <end position="277"/>
    </location>
</feature>
<gene>
    <name evidence="2" type="ORF">LVIROSA_LOCUS25364</name>
</gene>
<name>A0AAU9NN76_9ASTR</name>
<dbReference type="Pfam" id="PF05057">
    <property type="entry name" value="DUF676"/>
    <property type="match status" value="1"/>
</dbReference>
<keyword evidence="3" id="KW-1185">Reference proteome</keyword>
<proteinExistence type="predicted"/>
<comment type="caution">
    <text evidence="2">The sequence shown here is derived from an EMBL/GenBank/DDBJ whole genome shotgun (WGS) entry which is preliminary data.</text>
</comment>
<dbReference type="SUPFAM" id="SSF53474">
    <property type="entry name" value="alpha/beta-Hydrolases"/>
    <property type="match status" value="1"/>
</dbReference>
<sequence length="390" mass="43967">MESEKNLQESIEPKTSDEVAKKLKKINRRSLILNKLRCFGSTDYGYPTVDEVDGDGNVDMQSASTDKKHSPTHLVVMVNGLIGSAHNWRYAAKQFLKKYPDDLIVHCSERNSSLLTFNGVDVMGNRLANEVVSVIKRYPNLEKISFIGHSLGGLVARYAIAKLYGVHTQDSRIGGLVPINFITVATPHLGTGGHRQVPLFGGSNTVEKVAHQISWVLGRTGRHLFLTDKTHPHPHPPLLLQMVDDSQDLKFLSALQSFRRHVVYANAHFDHIVGWSTSSIRRRNELPKRKNLVRSCKYPHILKGDRDTTKTVKQESPLLLLQPNNFKTATASMEEAMMRGLTKISWERVDVSFKGSKQRYFAHNTIQVNSPWINSDGADIIQHLVDNFQF</sequence>
<accession>A0AAU9NN76</accession>
<dbReference type="PANTHER" id="PTHR12482:SF41">
    <property type="entry name" value="ALPHA_BETA-HYDROLASES SUPERFAMILY PROTEIN"/>
    <property type="match status" value="1"/>
</dbReference>
<organism evidence="2 3">
    <name type="scientific">Lactuca virosa</name>
    <dbReference type="NCBI Taxonomy" id="75947"/>
    <lineage>
        <taxon>Eukaryota</taxon>
        <taxon>Viridiplantae</taxon>
        <taxon>Streptophyta</taxon>
        <taxon>Embryophyta</taxon>
        <taxon>Tracheophyta</taxon>
        <taxon>Spermatophyta</taxon>
        <taxon>Magnoliopsida</taxon>
        <taxon>eudicotyledons</taxon>
        <taxon>Gunneridae</taxon>
        <taxon>Pentapetalae</taxon>
        <taxon>asterids</taxon>
        <taxon>campanulids</taxon>
        <taxon>Asterales</taxon>
        <taxon>Asteraceae</taxon>
        <taxon>Cichorioideae</taxon>
        <taxon>Cichorieae</taxon>
        <taxon>Lactucinae</taxon>
        <taxon>Lactuca</taxon>
    </lineage>
</organism>
<reference evidence="2 3" key="1">
    <citation type="submission" date="2022-01" db="EMBL/GenBank/DDBJ databases">
        <authorList>
            <person name="Xiong W."/>
            <person name="Schranz E."/>
        </authorList>
    </citation>
    <scope>NUCLEOTIDE SEQUENCE [LARGE SCALE GENOMIC DNA]</scope>
</reference>
<dbReference type="PANTHER" id="PTHR12482">
    <property type="entry name" value="LIPASE ROG1-RELATED-RELATED"/>
    <property type="match status" value="1"/>
</dbReference>
<dbReference type="Gene3D" id="3.40.50.1820">
    <property type="entry name" value="alpha/beta hydrolase"/>
    <property type="match status" value="1"/>
</dbReference>